<evidence type="ECO:0000313" key="2">
    <source>
        <dbReference type="EMBL" id="RSN78674.1"/>
    </source>
</evidence>
<dbReference type="EMBL" id="RCOS01000013">
    <property type="protein sequence ID" value="RSN78674.1"/>
    <property type="molecule type" value="Genomic_DNA"/>
</dbReference>
<dbReference type="RefSeq" id="WP_125670108.1">
    <property type="nucleotide sequence ID" value="NZ_RCOS01000013.1"/>
</dbReference>
<gene>
    <name evidence="2" type="ORF">D6D85_00690</name>
</gene>
<keyword evidence="1" id="KW-0812">Transmembrane</keyword>
<evidence type="ECO:0000256" key="1">
    <source>
        <dbReference type="SAM" id="Phobius"/>
    </source>
</evidence>
<protein>
    <submittedName>
        <fullName evidence="2">Uncharacterized protein</fullName>
    </submittedName>
</protein>
<dbReference type="Proteomes" id="UP000277582">
    <property type="component" value="Unassembled WGS sequence"/>
</dbReference>
<keyword evidence="3" id="KW-1185">Reference proteome</keyword>
<accession>A0A429GY47</accession>
<dbReference type="AlphaFoldDB" id="A0A429GY47"/>
<evidence type="ECO:0000313" key="3">
    <source>
        <dbReference type="Proteomes" id="UP000277582"/>
    </source>
</evidence>
<reference evidence="2 3" key="1">
    <citation type="submission" date="2018-10" db="EMBL/GenBank/DDBJ databases">
        <title>Co-occurring genomic capacity for anaerobic methane metabolism and dissimilatory sulfite reduction discovered in the Korarchaeota.</title>
        <authorList>
            <person name="Mckay L.J."/>
            <person name="Dlakic M."/>
            <person name="Fields M.W."/>
            <person name="Delmont T.O."/>
            <person name="Eren A.M."/>
            <person name="Jay Z.J."/>
            <person name="Klingelsmith K.B."/>
            <person name="Rusch D.B."/>
            <person name="Inskeep W.P."/>
        </authorList>
    </citation>
    <scope>NUCLEOTIDE SEQUENCE [LARGE SCALE GENOMIC DNA]</scope>
    <source>
        <strain evidence="2 3">MDKW</strain>
    </source>
</reference>
<organism evidence="2 3">
    <name type="scientific">Candidatus Methanodesulfokora washburnensis</name>
    <dbReference type="NCBI Taxonomy" id="2478471"/>
    <lineage>
        <taxon>Archaea</taxon>
        <taxon>Thermoproteota</taxon>
        <taxon>Candidatus Korarchaeia</taxon>
        <taxon>Candidatus Korarchaeia incertae sedis</taxon>
        <taxon>Candidatus Methanodesulfokora</taxon>
    </lineage>
</organism>
<keyword evidence="1" id="KW-1133">Transmembrane helix</keyword>
<keyword evidence="1" id="KW-0472">Membrane</keyword>
<sequence length="157" mass="17394">MENVLAFLVSMFVVVVFGLFSIFAIKNMYTSQYSFLQEEAVLAFRQLLENPGNYTKSPPTVGIAMKDLPYTVNLTALSILKNMEYENWKRGLVSSEDDVRIILYNGTRYLILGASMTRSRVAAVNGYAFCPPSKCLDSSFCCPSSGNITVKVVVTGD</sequence>
<proteinExistence type="predicted"/>
<comment type="caution">
    <text evidence="2">The sequence shown here is derived from an EMBL/GenBank/DDBJ whole genome shotgun (WGS) entry which is preliminary data.</text>
</comment>
<name>A0A429GY47_9CREN</name>
<feature type="transmembrane region" description="Helical" evidence="1">
    <location>
        <begin position="6"/>
        <end position="25"/>
    </location>
</feature>